<dbReference type="OrthoDB" id="5731982at2"/>
<evidence type="ECO:0008006" key="4">
    <source>
        <dbReference type="Google" id="ProtNLM"/>
    </source>
</evidence>
<accession>A0A2N5X6D1</accession>
<gene>
    <name evidence="2" type="ORF">C0039_04610</name>
</gene>
<keyword evidence="1" id="KW-1133">Transmembrane helix</keyword>
<keyword evidence="1" id="KW-0812">Transmembrane</keyword>
<reference evidence="2 3" key="1">
    <citation type="submission" date="2018-01" db="EMBL/GenBank/DDBJ databases">
        <title>The draft genome sequence of Halioglobus lutimaris HF004.</title>
        <authorList>
            <person name="Du Z.-J."/>
            <person name="Shi M.-J."/>
        </authorList>
    </citation>
    <scope>NUCLEOTIDE SEQUENCE [LARGE SCALE GENOMIC DNA]</scope>
    <source>
        <strain evidence="2 3">HF004</strain>
    </source>
</reference>
<keyword evidence="1" id="KW-0472">Membrane</keyword>
<dbReference type="Gene3D" id="3.20.20.140">
    <property type="entry name" value="Metal-dependent hydrolases"/>
    <property type="match status" value="1"/>
</dbReference>
<name>A0A2N5X6D1_9GAMM</name>
<sequence>MLNARRRAEPVCQQSTVRAAEKQFSGSRSCSWLATVIGIATLAVAGLAGPTLAGELAEDPGSSQRSEHRAPCRDYREQRQPLFGDLHVHTSYSFDSYLSSQRRDPWDAYRYAKGESIILPDALGEQKVTATIGRPLDFTAVTDHAEFLGQIDICTMDSGKAGYWWPHCMMTRAQNLWIQLLAASWWTTLGGQQQSAPEKSFACTLSDCDAAEKEAWGRIQQAAEDHYDRGKDCAFTTFVGYEYTEAFDQKNMHRNVTAVPQ</sequence>
<dbReference type="InterPro" id="IPR022028">
    <property type="entry name" value="DUF3604"/>
</dbReference>
<feature type="non-terminal residue" evidence="2">
    <location>
        <position position="261"/>
    </location>
</feature>
<proteinExistence type="predicted"/>
<keyword evidence="3" id="KW-1185">Reference proteome</keyword>
<evidence type="ECO:0000313" key="3">
    <source>
        <dbReference type="Proteomes" id="UP000235005"/>
    </source>
</evidence>
<dbReference type="EMBL" id="PKUS01000003">
    <property type="protein sequence ID" value="PLW70042.1"/>
    <property type="molecule type" value="Genomic_DNA"/>
</dbReference>
<evidence type="ECO:0000313" key="2">
    <source>
        <dbReference type="EMBL" id="PLW70042.1"/>
    </source>
</evidence>
<evidence type="ECO:0000256" key="1">
    <source>
        <dbReference type="SAM" id="Phobius"/>
    </source>
</evidence>
<dbReference type="AlphaFoldDB" id="A0A2N5X6D1"/>
<comment type="caution">
    <text evidence="2">The sequence shown here is derived from an EMBL/GenBank/DDBJ whole genome shotgun (WGS) entry which is preliminary data.</text>
</comment>
<organism evidence="2 3">
    <name type="scientific">Pseudohalioglobus lutimaris</name>
    <dbReference type="NCBI Taxonomy" id="1737061"/>
    <lineage>
        <taxon>Bacteria</taxon>
        <taxon>Pseudomonadati</taxon>
        <taxon>Pseudomonadota</taxon>
        <taxon>Gammaproteobacteria</taxon>
        <taxon>Cellvibrionales</taxon>
        <taxon>Halieaceae</taxon>
        <taxon>Pseudohalioglobus</taxon>
    </lineage>
</organism>
<dbReference type="Proteomes" id="UP000235005">
    <property type="component" value="Unassembled WGS sequence"/>
</dbReference>
<dbReference type="Pfam" id="PF12228">
    <property type="entry name" value="DUF3604"/>
    <property type="match status" value="1"/>
</dbReference>
<protein>
    <recommendedName>
        <fullName evidence="4">DUF3604 domain-containing protein</fullName>
    </recommendedName>
</protein>
<feature type="transmembrane region" description="Helical" evidence="1">
    <location>
        <begin position="32"/>
        <end position="53"/>
    </location>
</feature>